<feature type="transmembrane region" description="Helical" evidence="1">
    <location>
        <begin position="169"/>
        <end position="190"/>
    </location>
</feature>
<sequence>MHPDFPQWLHTLAIISLLAGAICAIVIALDEIRRPQKMWIMNIVWPVTALFGSILWLAAYYRWGRMPADPDAEQENPPFPVMVGKGSSHCGAGCTLGDIVAEWAAFAFPVIAVWFGWHNWFSEKIFAIWIPDFILAYLIGVVFQYYTIKPMRDLSVGAGIWAAVKADTASITSWQVGMYGMMALLQFAWFKPDFGGTAEVNTPEFWFAMQLAMLTGFVTSYPVNWLLIRIGWKEQM</sequence>
<dbReference type="AlphaFoldDB" id="A0A8T4IFQ4"/>
<feature type="transmembrane region" description="Helical" evidence="1">
    <location>
        <begin position="126"/>
        <end position="148"/>
    </location>
</feature>
<proteinExistence type="predicted"/>
<dbReference type="EMBL" id="JAGRQC010000002">
    <property type="protein sequence ID" value="MBR0552704.1"/>
    <property type="molecule type" value="Genomic_DNA"/>
</dbReference>
<name>A0A8T4IFQ4_9SPHN</name>
<comment type="caution">
    <text evidence="3">The sequence shown here is derived from an EMBL/GenBank/DDBJ whole genome shotgun (WGS) entry which is preliminary data.</text>
</comment>
<reference evidence="3" key="1">
    <citation type="submission" date="2021-04" db="EMBL/GenBank/DDBJ databases">
        <title>Ouciella asimina sp. nov., isolated from the surface seawater in the hydrothermal field of Okinawa Trough.</title>
        <authorList>
            <person name="Shuang W."/>
        </authorList>
    </citation>
    <scope>NUCLEOTIDE SEQUENCE</scope>
    <source>
        <strain evidence="3">LXI357</strain>
    </source>
</reference>
<feature type="transmembrane region" description="Helical" evidence="1">
    <location>
        <begin position="12"/>
        <end position="32"/>
    </location>
</feature>
<gene>
    <name evidence="3" type="ORF">J7S20_09325</name>
</gene>
<protein>
    <submittedName>
        <fullName evidence="3">DUF4396 domain-containing protein</fullName>
    </submittedName>
</protein>
<evidence type="ECO:0000259" key="2">
    <source>
        <dbReference type="Pfam" id="PF14342"/>
    </source>
</evidence>
<feature type="domain" description="DUF4396" evidence="2">
    <location>
        <begin position="83"/>
        <end position="233"/>
    </location>
</feature>
<evidence type="ECO:0000256" key="1">
    <source>
        <dbReference type="SAM" id="Phobius"/>
    </source>
</evidence>
<feature type="transmembrane region" description="Helical" evidence="1">
    <location>
        <begin position="205"/>
        <end position="228"/>
    </location>
</feature>
<evidence type="ECO:0000313" key="3">
    <source>
        <dbReference type="EMBL" id="MBR0552704.1"/>
    </source>
</evidence>
<dbReference type="InterPro" id="IPR025509">
    <property type="entry name" value="DUF4396"/>
</dbReference>
<dbReference type="Proteomes" id="UP000676996">
    <property type="component" value="Unassembled WGS sequence"/>
</dbReference>
<feature type="transmembrane region" description="Helical" evidence="1">
    <location>
        <begin position="39"/>
        <end position="61"/>
    </location>
</feature>
<organism evidence="3 4">
    <name type="scientific">Stakelama marina</name>
    <dbReference type="NCBI Taxonomy" id="2826939"/>
    <lineage>
        <taxon>Bacteria</taxon>
        <taxon>Pseudomonadati</taxon>
        <taxon>Pseudomonadota</taxon>
        <taxon>Alphaproteobacteria</taxon>
        <taxon>Sphingomonadales</taxon>
        <taxon>Sphingomonadaceae</taxon>
        <taxon>Stakelama</taxon>
    </lineage>
</organism>
<dbReference type="RefSeq" id="WP_284053963.1">
    <property type="nucleotide sequence ID" value="NZ_JAGRQC010000002.1"/>
</dbReference>
<keyword evidence="1" id="KW-0812">Transmembrane</keyword>
<accession>A0A8T4IFQ4</accession>
<dbReference type="Pfam" id="PF14342">
    <property type="entry name" value="DUF4396"/>
    <property type="match status" value="1"/>
</dbReference>
<keyword evidence="1" id="KW-0472">Membrane</keyword>
<keyword evidence="1" id="KW-1133">Transmembrane helix</keyword>
<keyword evidence="4" id="KW-1185">Reference proteome</keyword>
<evidence type="ECO:0000313" key="4">
    <source>
        <dbReference type="Proteomes" id="UP000676996"/>
    </source>
</evidence>